<evidence type="ECO:0000256" key="3">
    <source>
        <dbReference type="ARBA" id="ARBA00022741"/>
    </source>
</evidence>
<dbReference type="PROSITE" id="PS00916">
    <property type="entry name" value="PI3_4_KINASE_2"/>
    <property type="match status" value="1"/>
</dbReference>
<dbReference type="Proteomes" id="UP000054007">
    <property type="component" value="Unassembled WGS sequence"/>
</dbReference>
<reference evidence="9 10" key="1">
    <citation type="journal article" date="2015" name="Fungal Genet. Biol.">
        <title>Evolution of novel wood decay mechanisms in Agaricales revealed by the genome sequences of Fistulina hepatica and Cylindrobasidium torrendii.</title>
        <authorList>
            <person name="Floudas D."/>
            <person name="Held B.W."/>
            <person name="Riley R."/>
            <person name="Nagy L.G."/>
            <person name="Koehler G."/>
            <person name="Ransdell A.S."/>
            <person name="Younus H."/>
            <person name="Chow J."/>
            <person name="Chiniquy J."/>
            <person name="Lipzen A."/>
            <person name="Tritt A."/>
            <person name="Sun H."/>
            <person name="Haridas S."/>
            <person name="LaButti K."/>
            <person name="Ohm R.A."/>
            <person name="Kues U."/>
            <person name="Blanchette R.A."/>
            <person name="Grigoriev I.V."/>
            <person name="Minto R.E."/>
            <person name="Hibbett D.S."/>
        </authorList>
    </citation>
    <scope>NUCLEOTIDE SEQUENCE [LARGE SCALE GENOMIC DNA]</scope>
    <source>
        <strain evidence="9 10">FP15055 ss-10</strain>
    </source>
</reference>
<dbReference type="EMBL" id="KN881194">
    <property type="protein sequence ID" value="KIY60864.1"/>
    <property type="molecule type" value="Genomic_DNA"/>
</dbReference>
<keyword evidence="4 7" id="KW-0418">Kinase</keyword>
<proteinExistence type="inferred from homology"/>
<dbReference type="PANTHER" id="PTHR12865:SF1">
    <property type="entry name" value="PHOSPHATIDYLINOSITOL 4-KINASE TYPE 2"/>
    <property type="match status" value="1"/>
</dbReference>
<dbReference type="InterPro" id="IPR000403">
    <property type="entry name" value="PI3/4_kinase_cat_dom"/>
</dbReference>
<organism evidence="9 10">
    <name type="scientific">Cylindrobasidium torrendii FP15055 ss-10</name>
    <dbReference type="NCBI Taxonomy" id="1314674"/>
    <lineage>
        <taxon>Eukaryota</taxon>
        <taxon>Fungi</taxon>
        <taxon>Dikarya</taxon>
        <taxon>Basidiomycota</taxon>
        <taxon>Agaricomycotina</taxon>
        <taxon>Agaricomycetes</taxon>
        <taxon>Agaricomycetidae</taxon>
        <taxon>Agaricales</taxon>
        <taxon>Marasmiineae</taxon>
        <taxon>Physalacriaceae</taxon>
        <taxon>Cylindrobasidium</taxon>
    </lineage>
</organism>
<keyword evidence="2 7" id="KW-0808">Transferase</keyword>
<comment type="catalytic activity">
    <reaction evidence="7">
        <text>a 1,2-diacyl-sn-glycero-3-phospho-(1D-myo-inositol) + ATP = a 1,2-diacyl-sn-glycero-3-phospho-(1D-myo-inositol 4-phosphate) + ADP + H(+)</text>
        <dbReference type="Rhea" id="RHEA:19877"/>
        <dbReference type="ChEBI" id="CHEBI:15378"/>
        <dbReference type="ChEBI" id="CHEBI:30616"/>
        <dbReference type="ChEBI" id="CHEBI:57880"/>
        <dbReference type="ChEBI" id="CHEBI:58178"/>
        <dbReference type="ChEBI" id="CHEBI:456216"/>
        <dbReference type="EC" id="2.7.1.67"/>
    </reaction>
</comment>
<dbReference type="PROSITE" id="PS50290">
    <property type="entry name" value="PI3_4_KINASE_3"/>
    <property type="match status" value="1"/>
</dbReference>
<dbReference type="AlphaFoldDB" id="A0A0D7ASQ3"/>
<keyword evidence="5 7" id="KW-0067">ATP-binding</keyword>
<dbReference type="EC" id="2.7.1.67" evidence="7"/>
<keyword evidence="1 7" id="KW-1003">Cell membrane</keyword>
<keyword evidence="10" id="KW-1185">Reference proteome</keyword>
<evidence type="ECO:0000313" key="10">
    <source>
        <dbReference type="Proteomes" id="UP000054007"/>
    </source>
</evidence>
<evidence type="ECO:0000256" key="5">
    <source>
        <dbReference type="ARBA" id="ARBA00022840"/>
    </source>
</evidence>
<dbReference type="GO" id="GO:0005524">
    <property type="term" value="F:ATP binding"/>
    <property type="evidence" value="ECO:0007669"/>
    <property type="project" value="UniProtKB-UniRule"/>
</dbReference>
<keyword evidence="3 7" id="KW-0547">Nucleotide-binding</keyword>
<dbReference type="GO" id="GO:0005886">
    <property type="term" value="C:plasma membrane"/>
    <property type="evidence" value="ECO:0007669"/>
    <property type="project" value="UniProtKB-SubCell"/>
</dbReference>
<dbReference type="GO" id="GO:0004430">
    <property type="term" value="F:1-phosphatidylinositol 4-kinase activity"/>
    <property type="evidence" value="ECO:0007669"/>
    <property type="project" value="UniProtKB-UniRule"/>
</dbReference>
<dbReference type="Pfam" id="PF00454">
    <property type="entry name" value="PI3_PI4_kinase"/>
    <property type="match status" value="1"/>
</dbReference>
<evidence type="ECO:0000256" key="2">
    <source>
        <dbReference type="ARBA" id="ARBA00022679"/>
    </source>
</evidence>
<feature type="non-terminal residue" evidence="9">
    <location>
        <position position="99"/>
    </location>
</feature>
<dbReference type="GO" id="GO:0007032">
    <property type="term" value="P:endosome organization"/>
    <property type="evidence" value="ECO:0007669"/>
    <property type="project" value="TreeGrafter"/>
</dbReference>
<name>A0A0D7ASQ3_9AGAR</name>
<comment type="cofactor">
    <cofactor evidence="7">
        <name>Mg(2+)</name>
        <dbReference type="ChEBI" id="CHEBI:18420"/>
    </cofactor>
    <cofactor evidence="7">
        <name>Mn(2+)</name>
        <dbReference type="ChEBI" id="CHEBI:29035"/>
    </cofactor>
</comment>
<dbReference type="GO" id="GO:0005768">
    <property type="term" value="C:endosome"/>
    <property type="evidence" value="ECO:0007669"/>
    <property type="project" value="UniProtKB-UniRule"/>
</dbReference>
<gene>
    <name evidence="9" type="ORF">CYLTODRAFT_314752</name>
</gene>
<evidence type="ECO:0000313" key="9">
    <source>
        <dbReference type="EMBL" id="KIY60864.1"/>
    </source>
</evidence>
<dbReference type="GO" id="GO:0046854">
    <property type="term" value="P:phosphatidylinositol phosphate biosynthetic process"/>
    <property type="evidence" value="ECO:0007669"/>
    <property type="project" value="UniProtKB-UniRule"/>
</dbReference>
<comment type="similarity">
    <text evidence="7">Belongs to the PI3/PI4-kinase family.</text>
</comment>
<dbReference type="GO" id="GO:0000329">
    <property type="term" value="C:fungal-type vacuole membrane"/>
    <property type="evidence" value="ECO:0007669"/>
    <property type="project" value="TreeGrafter"/>
</dbReference>
<dbReference type="GO" id="GO:0005802">
    <property type="term" value="C:trans-Golgi network"/>
    <property type="evidence" value="ECO:0007669"/>
    <property type="project" value="TreeGrafter"/>
</dbReference>
<comment type="subcellular location">
    <subcellularLocation>
        <location evidence="7">Cell membrane</location>
        <topology evidence="7">Peripheral membrane protein</topology>
    </subcellularLocation>
    <subcellularLocation>
        <location evidence="7">Vacuole membrane</location>
        <topology evidence="7">Peripheral membrane protein</topology>
    </subcellularLocation>
</comment>
<evidence type="ECO:0000256" key="6">
    <source>
        <dbReference type="ARBA" id="ARBA00023136"/>
    </source>
</evidence>
<evidence type="ECO:0000256" key="4">
    <source>
        <dbReference type="ARBA" id="ARBA00022777"/>
    </source>
</evidence>
<evidence type="ECO:0000259" key="8">
    <source>
        <dbReference type="PROSITE" id="PS50290"/>
    </source>
</evidence>
<evidence type="ECO:0000256" key="7">
    <source>
        <dbReference type="RuleBase" id="RU367084"/>
    </source>
</evidence>
<protein>
    <recommendedName>
        <fullName evidence="7">Phosphatidylinositol 4-kinase</fullName>
        <ecNumber evidence="7">2.7.1.67</ecNumber>
    </recommendedName>
</protein>
<feature type="non-terminal residue" evidence="9">
    <location>
        <position position="1"/>
    </location>
</feature>
<dbReference type="InterPro" id="IPR039756">
    <property type="entry name" value="Lsb6/PI4K2"/>
</dbReference>
<dbReference type="InterPro" id="IPR018936">
    <property type="entry name" value="PI3/4_kinase_CS"/>
</dbReference>
<accession>A0A0D7ASQ3</accession>
<sequence>RAIVDTFNDSNHRQGGITRRAHGALKILCGRTGDAEDVYNDYDGERLFDASEIGNSPTPFYWTNNLQQSFRDELEKLVILDYLMLNTDRGADNYMVKYC</sequence>
<feature type="domain" description="PI3K/PI4K catalytic" evidence="8">
    <location>
        <begin position="1"/>
        <end position="99"/>
    </location>
</feature>
<dbReference type="OrthoDB" id="3349449at2759"/>
<evidence type="ECO:0000256" key="1">
    <source>
        <dbReference type="ARBA" id="ARBA00022475"/>
    </source>
</evidence>
<dbReference type="PANTHER" id="PTHR12865">
    <property type="entry name" value="PHOSPHATIDYLINOSITOL 4-KINASE TYPE-II"/>
    <property type="match status" value="1"/>
</dbReference>
<dbReference type="STRING" id="1314674.A0A0D7ASQ3"/>
<keyword evidence="6" id="KW-0472">Membrane</keyword>
<dbReference type="GO" id="GO:0007030">
    <property type="term" value="P:Golgi organization"/>
    <property type="evidence" value="ECO:0007669"/>
    <property type="project" value="TreeGrafter"/>
</dbReference>